<dbReference type="Proteomes" id="UP001244640">
    <property type="component" value="Unassembled WGS sequence"/>
</dbReference>
<keyword evidence="2" id="KW-1185">Reference proteome</keyword>
<gene>
    <name evidence="1" type="ORF">QE382_001665</name>
</gene>
<evidence type="ECO:0000313" key="2">
    <source>
        <dbReference type="Proteomes" id="UP001244640"/>
    </source>
</evidence>
<reference evidence="1 2" key="1">
    <citation type="submission" date="2023-07" db="EMBL/GenBank/DDBJ databases">
        <title>Functional and genomic diversity of the sorghum phyllosphere microbiome.</title>
        <authorList>
            <person name="Shade A."/>
        </authorList>
    </citation>
    <scope>NUCLEOTIDE SEQUENCE [LARGE SCALE GENOMIC DNA]</scope>
    <source>
        <strain evidence="1 2">SORGH_AS_0892</strain>
    </source>
</reference>
<accession>A0ABU0U604</accession>
<protein>
    <submittedName>
        <fullName evidence="1">Uncharacterized protein</fullName>
    </submittedName>
</protein>
<comment type="caution">
    <text evidence="1">The sequence shown here is derived from an EMBL/GenBank/DDBJ whole genome shotgun (WGS) entry which is preliminary data.</text>
</comment>
<dbReference type="EMBL" id="JAUTBA010000001">
    <property type="protein sequence ID" value="MDQ1149681.1"/>
    <property type="molecule type" value="Genomic_DNA"/>
</dbReference>
<dbReference type="RefSeq" id="WP_307185472.1">
    <property type="nucleotide sequence ID" value="NZ_JAUTBA010000001.1"/>
</dbReference>
<sequence length="122" mass="14242">MKSNYAHLILLDMVIYETHREEYDPIQNVQNFWEKYSLNTILEHMVALQPNVDNTEGNYSIDQLSSFSVDLLRTTIAYFMLHMDKVDLGKVPISTSVNEEELQATKRIFDFFQRASESNTNS</sequence>
<evidence type="ECO:0000313" key="1">
    <source>
        <dbReference type="EMBL" id="MDQ1149681.1"/>
    </source>
</evidence>
<organism evidence="1 2">
    <name type="scientific">Sphingobacterium zeae</name>
    <dbReference type="NCBI Taxonomy" id="1776859"/>
    <lineage>
        <taxon>Bacteria</taxon>
        <taxon>Pseudomonadati</taxon>
        <taxon>Bacteroidota</taxon>
        <taxon>Sphingobacteriia</taxon>
        <taxon>Sphingobacteriales</taxon>
        <taxon>Sphingobacteriaceae</taxon>
        <taxon>Sphingobacterium</taxon>
    </lineage>
</organism>
<proteinExistence type="predicted"/>
<name>A0ABU0U604_9SPHI</name>